<keyword evidence="3" id="KW-1185">Reference proteome</keyword>
<proteinExistence type="predicted"/>
<organism evidence="2 3">
    <name type="scientific">Allocatelliglobosispora scoriae</name>
    <dbReference type="NCBI Taxonomy" id="643052"/>
    <lineage>
        <taxon>Bacteria</taxon>
        <taxon>Bacillati</taxon>
        <taxon>Actinomycetota</taxon>
        <taxon>Actinomycetes</taxon>
        <taxon>Micromonosporales</taxon>
        <taxon>Micromonosporaceae</taxon>
        <taxon>Allocatelliglobosispora</taxon>
    </lineage>
</organism>
<name>A0A841BLU7_9ACTN</name>
<dbReference type="AlphaFoldDB" id="A0A841BLU7"/>
<dbReference type="Pfam" id="PF19728">
    <property type="entry name" value="DUF6220"/>
    <property type="match status" value="1"/>
</dbReference>
<evidence type="ECO:0000313" key="3">
    <source>
        <dbReference type="Proteomes" id="UP000587527"/>
    </source>
</evidence>
<dbReference type="Proteomes" id="UP000587527">
    <property type="component" value="Unassembled WGS sequence"/>
</dbReference>
<evidence type="ECO:0000256" key="1">
    <source>
        <dbReference type="SAM" id="Phobius"/>
    </source>
</evidence>
<dbReference type="RefSeq" id="WP_184832823.1">
    <property type="nucleotide sequence ID" value="NZ_JACHMN010000001.1"/>
</dbReference>
<keyword evidence="1" id="KW-1133">Transmembrane helix</keyword>
<comment type="caution">
    <text evidence="2">The sequence shown here is derived from an EMBL/GenBank/DDBJ whole genome shotgun (WGS) entry which is preliminary data.</text>
</comment>
<feature type="transmembrane region" description="Helical" evidence="1">
    <location>
        <begin position="102"/>
        <end position="121"/>
    </location>
</feature>
<protein>
    <submittedName>
        <fullName evidence="2">Uncharacterized membrane protein YhaH (DUF805 family)</fullName>
    </submittedName>
</protein>
<dbReference type="InterPro" id="IPR046192">
    <property type="entry name" value="DUF6220"/>
</dbReference>
<feature type="transmembrane region" description="Helical" evidence="1">
    <location>
        <begin position="68"/>
        <end position="90"/>
    </location>
</feature>
<reference evidence="2 3" key="1">
    <citation type="submission" date="2020-08" db="EMBL/GenBank/DDBJ databases">
        <title>Sequencing the genomes of 1000 actinobacteria strains.</title>
        <authorList>
            <person name="Klenk H.-P."/>
        </authorList>
    </citation>
    <scope>NUCLEOTIDE SEQUENCE [LARGE SCALE GENOMIC DNA]</scope>
    <source>
        <strain evidence="2 3">DSM 45362</strain>
    </source>
</reference>
<feature type="transmembrane region" description="Helical" evidence="1">
    <location>
        <begin position="43"/>
        <end position="61"/>
    </location>
</feature>
<evidence type="ECO:0000313" key="2">
    <source>
        <dbReference type="EMBL" id="MBB5867722.1"/>
    </source>
</evidence>
<accession>A0A841BLU7</accession>
<gene>
    <name evidence="2" type="ORF">F4553_001101</name>
</gene>
<keyword evidence="1" id="KW-0472">Membrane</keyword>
<dbReference type="EMBL" id="JACHMN010000001">
    <property type="protein sequence ID" value="MBB5867722.1"/>
    <property type="molecule type" value="Genomic_DNA"/>
</dbReference>
<keyword evidence="1" id="KW-0812">Transmembrane</keyword>
<sequence>MRKAFAALAVLLTIVVIAEFFFAASGGFSSASKHEAAYRLHHALGYVTFLLPVAMAIVAASARLPRRLIWMSVLVVGLTSVQVAIAKLAIAIRDSGVGQLVSGLHAVNGLVMLAVVVMIVHRARAVAAEWRQTDNPQTSKMI</sequence>